<dbReference type="RefSeq" id="WP_150022883.1">
    <property type="nucleotide sequence ID" value="NZ_VWOJ01000002.1"/>
</dbReference>
<reference evidence="3 4" key="1">
    <citation type="submission" date="2019-09" db="EMBL/GenBank/DDBJ databases">
        <authorList>
            <person name="Kevbrin V."/>
            <person name="Grouzdev D.S."/>
        </authorList>
    </citation>
    <scope>NUCLEOTIDE SEQUENCE [LARGE SCALE GENOMIC DNA]</scope>
    <source>
        <strain evidence="3 4">G-192</strain>
    </source>
</reference>
<dbReference type="InterPro" id="IPR029058">
    <property type="entry name" value="AB_hydrolase_fold"/>
</dbReference>
<dbReference type="Pfam" id="PF00326">
    <property type="entry name" value="Peptidase_S9"/>
    <property type="match status" value="1"/>
</dbReference>
<dbReference type="InterPro" id="IPR001375">
    <property type="entry name" value="Peptidase_S9_cat"/>
</dbReference>
<dbReference type="AlphaFoldDB" id="A0A5M6ZHP8"/>
<dbReference type="PANTHER" id="PTHR42776:SF27">
    <property type="entry name" value="DIPEPTIDYL PEPTIDASE FAMILY MEMBER 6"/>
    <property type="match status" value="1"/>
</dbReference>
<accession>A0A5M6ZHP8</accession>
<dbReference type="Proteomes" id="UP000325122">
    <property type="component" value="Unassembled WGS sequence"/>
</dbReference>
<evidence type="ECO:0000313" key="4">
    <source>
        <dbReference type="Proteomes" id="UP000325122"/>
    </source>
</evidence>
<keyword evidence="1" id="KW-0378">Hydrolase</keyword>
<dbReference type="GO" id="GO:0006508">
    <property type="term" value="P:proteolysis"/>
    <property type="evidence" value="ECO:0007669"/>
    <property type="project" value="InterPro"/>
</dbReference>
<name>A0A5M6ZHP8_9PROT</name>
<protein>
    <submittedName>
        <fullName evidence="3">S9 family peptidase</fullName>
    </submittedName>
</protein>
<proteinExistence type="predicted"/>
<comment type="caution">
    <text evidence="3">The sequence shown here is derived from an EMBL/GenBank/DDBJ whole genome shotgun (WGS) entry which is preliminary data.</text>
</comment>
<dbReference type="PANTHER" id="PTHR42776">
    <property type="entry name" value="SERINE PEPTIDASE S9 FAMILY MEMBER"/>
    <property type="match status" value="1"/>
</dbReference>
<dbReference type="SUPFAM" id="SSF53474">
    <property type="entry name" value="alpha/beta-Hydrolases"/>
    <property type="match status" value="1"/>
</dbReference>
<feature type="domain" description="Peptidase S9 prolyl oligopeptidase catalytic" evidence="2">
    <location>
        <begin position="476"/>
        <end position="685"/>
    </location>
</feature>
<evidence type="ECO:0000256" key="1">
    <source>
        <dbReference type="ARBA" id="ARBA00022801"/>
    </source>
</evidence>
<dbReference type="SUPFAM" id="SSF50969">
    <property type="entry name" value="YVTN repeat-like/Quinoprotein amine dehydrogenase"/>
    <property type="match status" value="1"/>
</dbReference>
<dbReference type="EMBL" id="VWOJ01000002">
    <property type="protein sequence ID" value="KAA5803615.1"/>
    <property type="molecule type" value="Genomic_DNA"/>
</dbReference>
<dbReference type="Gene3D" id="3.40.50.1820">
    <property type="entry name" value="alpha/beta hydrolase"/>
    <property type="match status" value="1"/>
</dbReference>
<evidence type="ECO:0000259" key="2">
    <source>
        <dbReference type="Pfam" id="PF00326"/>
    </source>
</evidence>
<evidence type="ECO:0000313" key="3">
    <source>
        <dbReference type="EMBL" id="KAA5803615.1"/>
    </source>
</evidence>
<gene>
    <name evidence="3" type="ORF">F1654_07380</name>
</gene>
<dbReference type="InterPro" id="IPR011044">
    <property type="entry name" value="Quino_amine_DH_bsu"/>
</dbReference>
<dbReference type="GO" id="GO:0004252">
    <property type="term" value="F:serine-type endopeptidase activity"/>
    <property type="evidence" value="ECO:0007669"/>
    <property type="project" value="TreeGrafter"/>
</dbReference>
<keyword evidence="4" id="KW-1185">Reference proteome</keyword>
<organism evidence="3 4">
    <name type="scientific">Alkalicaulis satelles</name>
    <dbReference type="NCBI Taxonomy" id="2609175"/>
    <lineage>
        <taxon>Bacteria</taxon>
        <taxon>Pseudomonadati</taxon>
        <taxon>Pseudomonadota</taxon>
        <taxon>Alphaproteobacteria</taxon>
        <taxon>Maricaulales</taxon>
        <taxon>Maricaulaceae</taxon>
        <taxon>Alkalicaulis</taxon>
    </lineage>
</organism>
<sequence length="717" mass="79374">MRAAAFARRTRRWRIITGAGLLAGVLLAWLMAAGPAAGQPRPPAITDFTAPAAMENPQLSPDGRSLLFVREPQPADPAGTPNQIVIIDLTDPGEPRATRLPLPDMTVRWAAWGNNERVLLGLELMAQVRGAGFQAVRSDGTRTRITEIRRSQIMSVRRDGQDPVMLFDFSSRQFNHLFNTRLDQVSDFLLHDPDHVLLPARSSAGSLNLYRVNIETGRARVAVSGSEATIAFFTNAAGEATMRWDLAGYGQDLRILVRAPGTRRWRTAQRVPVNEFQRLQRDYEWTARSDVHDEALVYWNNPETGTTGLYRYAFSTRELAGAAFSHPEYDVSGVIVDPLTLTALGVTWSDTRRRLMMFDEDINAHLPALAAFFGEDTLAFPVQRVGERVLIKVTGPGEPGVFYLYDMDASQIWPIGDRQPLLARRALARVSVHDYGARDGTGLFGYLTWPQTPAGDPPPLVVLPHGGPEARDHHDFDRLAQLIAAQGYLVFQPQFRGSHGFGRAFAEAGYGQWGGLIQSDITDGVRDLLERGLVDPDRVCAVGWSFGGYSALMQAVLEPGLYRCVIAGAAPSDLPDLLGWLEDEGGEVFDYARRAMGDPNTAMDQLIAYSPARRAREIQAPVLLLHGRRDGVVPVEQSRIMERALKAARVEHSYIPHNGGHNIATDRQWAHVATRIVFFLFDHLQTPRGALAQARREMDSADGEIVDIIVEIDPFDN</sequence>